<dbReference type="EMBL" id="JACKZP010000034">
    <property type="protein sequence ID" value="MBC1302460.1"/>
    <property type="molecule type" value="Genomic_DNA"/>
</dbReference>
<keyword evidence="2 4" id="KW-0238">DNA-binding</keyword>
<feature type="compositionally biased region" description="Basic and acidic residues" evidence="5">
    <location>
        <begin position="49"/>
        <end position="69"/>
    </location>
</feature>
<feature type="compositionally biased region" description="Polar residues" evidence="5">
    <location>
        <begin position="34"/>
        <end position="47"/>
    </location>
</feature>
<protein>
    <submittedName>
        <fullName evidence="7">TetR/AcrR family transcriptional regulator</fullName>
    </submittedName>
</protein>
<evidence type="ECO:0000256" key="5">
    <source>
        <dbReference type="SAM" id="MobiDB-lite"/>
    </source>
</evidence>
<dbReference type="PANTHER" id="PTHR30055">
    <property type="entry name" value="HTH-TYPE TRANSCRIPTIONAL REGULATOR RUTR"/>
    <property type="match status" value="1"/>
</dbReference>
<gene>
    <name evidence="7" type="ORF">GNE12_11100</name>
</gene>
<keyword evidence="3" id="KW-0804">Transcription</keyword>
<feature type="region of interest" description="Disordered" evidence="5">
    <location>
        <begin position="34"/>
        <end position="69"/>
    </location>
</feature>
<name>A0ABR6S7T2_ANAVA</name>
<reference evidence="7 8" key="1">
    <citation type="submission" date="2019-11" db="EMBL/GenBank/DDBJ databases">
        <title>Comparison of genomes from free-living endosymbiotic cyanobacteria isolated from Azolla.</title>
        <authorList>
            <person name="Thiel T."/>
            <person name="Pratte B."/>
        </authorList>
    </citation>
    <scope>NUCLEOTIDE SEQUENCE [LARGE SCALE GENOMIC DNA]</scope>
    <source>
        <strain evidence="7 8">N2B</strain>
    </source>
</reference>
<keyword evidence="1" id="KW-0805">Transcription regulation</keyword>
<feature type="domain" description="HTH tetR-type" evidence="6">
    <location>
        <begin position="68"/>
        <end position="128"/>
    </location>
</feature>
<evidence type="ECO:0000256" key="3">
    <source>
        <dbReference type="ARBA" id="ARBA00023163"/>
    </source>
</evidence>
<evidence type="ECO:0000256" key="1">
    <source>
        <dbReference type="ARBA" id="ARBA00023015"/>
    </source>
</evidence>
<dbReference type="PROSITE" id="PS50977">
    <property type="entry name" value="HTH_TETR_2"/>
    <property type="match status" value="1"/>
</dbReference>
<evidence type="ECO:0000256" key="2">
    <source>
        <dbReference type="ARBA" id="ARBA00023125"/>
    </source>
</evidence>
<evidence type="ECO:0000256" key="4">
    <source>
        <dbReference type="PROSITE-ProRule" id="PRU00335"/>
    </source>
</evidence>
<evidence type="ECO:0000259" key="6">
    <source>
        <dbReference type="PROSITE" id="PS50977"/>
    </source>
</evidence>
<dbReference type="PRINTS" id="PR00455">
    <property type="entry name" value="HTHTETR"/>
</dbReference>
<dbReference type="SUPFAM" id="SSF46689">
    <property type="entry name" value="Homeodomain-like"/>
    <property type="match status" value="1"/>
</dbReference>
<dbReference type="InterPro" id="IPR009057">
    <property type="entry name" value="Homeodomain-like_sf"/>
</dbReference>
<dbReference type="InterPro" id="IPR001647">
    <property type="entry name" value="HTH_TetR"/>
</dbReference>
<dbReference type="InterPro" id="IPR041669">
    <property type="entry name" value="TetR_C_15"/>
</dbReference>
<dbReference type="Pfam" id="PF17918">
    <property type="entry name" value="TetR_C_15"/>
    <property type="match status" value="1"/>
</dbReference>
<evidence type="ECO:0000313" key="7">
    <source>
        <dbReference type="EMBL" id="MBC1302460.1"/>
    </source>
</evidence>
<keyword evidence="8" id="KW-1185">Reference proteome</keyword>
<proteinExistence type="predicted"/>
<dbReference type="PANTHER" id="PTHR30055:SF234">
    <property type="entry name" value="HTH-TYPE TRANSCRIPTIONAL REGULATOR BETI"/>
    <property type="match status" value="1"/>
</dbReference>
<dbReference type="Proteomes" id="UP000570851">
    <property type="component" value="Unassembled WGS sequence"/>
</dbReference>
<comment type="caution">
    <text evidence="7">The sequence shown here is derived from an EMBL/GenBank/DDBJ whole genome shotgun (WGS) entry which is preliminary data.</text>
</comment>
<evidence type="ECO:0000313" key="8">
    <source>
        <dbReference type="Proteomes" id="UP000570851"/>
    </source>
</evidence>
<feature type="DNA-binding region" description="H-T-H motif" evidence="4">
    <location>
        <begin position="91"/>
        <end position="110"/>
    </location>
</feature>
<accession>A0ABR6S7T2</accession>
<sequence length="266" mass="29578">MIFIPVDLIACKPSLNLASVSYYSHHILQYMSKNSHGQSPGNEQVESSAVKDDNLQKSRRKPSGDRGRQRRDLILDTAANLLAEGGTEAINTNALADRANISIGSVYQYFSNKESILTALGERYMQQLSRNTVAALQQDVSGLDFAAMVDRVIDPMIAFERQHPAFRHLNAGQEGEGILAEGAKRVDQEILATIYDLLLRVCPHLHPTQGWQIARVTKALYKGMSYLIQQEKEIQNAGGDINNMIADMKRMMVTYLEDQLGQLTVG</sequence>
<organism evidence="7 8">
    <name type="scientific">Trichormus variabilis N2B</name>
    <dbReference type="NCBI Taxonomy" id="2681315"/>
    <lineage>
        <taxon>Bacteria</taxon>
        <taxon>Bacillati</taxon>
        <taxon>Cyanobacteriota</taxon>
        <taxon>Cyanophyceae</taxon>
        <taxon>Nostocales</taxon>
        <taxon>Nostocaceae</taxon>
        <taxon>Trichormus</taxon>
    </lineage>
</organism>
<dbReference type="Gene3D" id="1.10.357.10">
    <property type="entry name" value="Tetracycline Repressor, domain 2"/>
    <property type="match status" value="1"/>
</dbReference>
<dbReference type="InterPro" id="IPR050109">
    <property type="entry name" value="HTH-type_TetR-like_transc_reg"/>
</dbReference>
<dbReference type="Pfam" id="PF00440">
    <property type="entry name" value="TetR_N"/>
    <property type="match status" value="1"/>
</dbReference>